<feature type="transmembrane region" description="Helical" evidence="5">
    <location>
        <begin position="63"/>
        <end position="87"/>
    </location>
</feature>
<dbReference type="STRING" id="36844.SAMN04488501_106125"/>
<feature type="transmembrane region" description="Helical" evidence="5">
    <location>
        <begin position="6"/>
        <end position="25"/>
    </location>
</feature>
<evidence type="ECO:0000256" key="4">
    <source>
        <dbReference type="ARBA" id="ARBA00023136"/>
    </source>
</evidence>
<dbReference type="EMBL" id="LHUR01000027">
    <property type="protein sequence ID" value="KOA19260.1"/>
    <property type="molecule type" value="Genomic_DNA"/>
</dbReference>
<keyword evidence="2 5" id="KW-0812">Transmembrane</keyword>
<feature type="transmembrane region" description="Helical" evidence="5">
    <location>
        <begin position="131"/>
        <end position="150"/>
    </location>
</feature>
<comment type="subcellular location">
    <subcellularLocation>
        <location evidence="1">Membrane</location>
        <topology evidence="1">Multi-pass membrane protein</topology>
    </subcellularLocation>
</comment>
<dbReference type="Proteomes" id="UP000037043">
    <property type="component" value="Unassembled WGS sequence"/>
</dbReference>
<evidence type="ECO:0000256" key="5">
    <source>
        <dbReference type="SAM" id="Phobius"/>
    </source>
</evidence>
<keyword evidence="7" id="KW-1185">Reference proteome</keyword>
<feature type="transmembrane region" description="Helical" evidence="5">
    <location>
        <begin position="258"/>
        <end position="276"/>
    </location>
</feature>
<dbReference type="PANTHER" id="PTHR43359:SF1">
    <property type="entry name" value="FORMATE HYDROGENLYASE SUBUNIT 4-RELATED"/>
    <property type="match status" value="1"/>
</dbReference>
<feature type="transmembrane region" description="Helical" evidence="5">
    <location>
        <begin position="93"/>
        <end position="110"/>
    </location>
</feature>
<dbReference type="EC" id="1.-.-.-" evidence="6"/>
<keyword evidence="4 5" id="KW-0472">Membrane</keyword>
<dbReference type="GO" id="GO:0016491">
    <property type="term" value="F:oxidoreductase activity"/>
    <property type="evidence" value="ECO:0007669"/>
    <property type="project" value="UniProtKB-KW"/>
</dbReference>
<dbReference type="AlphaFoldDB" id="A0A0L6Z8G6"/>
<comment type="caution">
    <text evidence="6">The sequence shown here is derived from an EMBL/GenBank/DDBJ whole genome shotgun (WGS) entry which is preliminary data.</text>
</comment>
<feature type="transmembrane region" description="Helical" evidence="5">
    <location>
        <begin position="162"/>
        <end position="186"/>
    </location>
</feature>
<dbReference type="PANTHER" id="PTHR43359">
    <property type="entry name" value="FORMATE HYDROGENLYASE SUBUNIT 4"/>
    <property type="match status" value="1"/>
</dbReference>
<dbReference type="RefSeq" id="WP_052221876.1">
    <property type="nucleotide sequence ID" value="NZ_LHUR01000027.1"/>
</dbReference>
<keyword evidence="3 5" id="KW-1133">Transmembrane helix</keyword>
<reference evidence="7" key="1">
    <citation type="submission" date="2015-08" db="EMBL/GenBank/DDBJ databases">
        <title>Genome sequence of the strict anaerobe Clostridium homopropionicum LuHBu1 (DSM 5847T).</title>
        <authorList>
            <person name="Poehlein A."/>
            <person name="Beck M."/>
            <person name="Schiel-Bengelsdorf B."/>
            <person name="Bengelsdorf F.R."/>
            <person name="Daniel R."/>
            <person name="Duerre P."/>
        </authorList>
    </citation>
    <scope>NUCLEOTIDE SEQUENCE [LARGE SCALE GENOMIC DNA]</scope>
    <source>
        <strain evidence="7">DSM 5847</strain>
    </source>
</reference>
<gene>
    <name evidence="6" type="primary">hyfC</name>
    <name evidence="6" type="ORF">CLHOM_23660</name>
</gene>
<organism evidence="6 7">
    <name type="scientific">Clostridium homopropionicum DSM 5847</name>
    <dbReference type="NCBI Taxonomy" id="1121318"/>
    <lineage>
        <taxon>Bacteria</taxon>
        <taxon>Bacillati</taxon>
        <taxon>Bacillota</taxon>
        <taxon>Clostridia</taxon>
        <taxon>Eubacteriales</taxon>
        <taxon>Clostridiaceae</taxon>
        <taxon>Clostridium</taxon>
    </lineage>
</organism>
<dbReference type="Pfam" id="PF00146">
    <property type="entry name" value="NADHdh"/>
    <property type="match status" value="1"/>
</dbReference>
<keyword evidence="6" id="KW-0560">Oxidoreductase</keyword>
<dbReference type="GO" id="GO:0005886">
    <property type="term" value="C:plasma membrane"/>
    <property type="evidence" value="ECO:0007669"/>
    <property type="project" value="TreeGrafter"/>
</dbReference>
<evidence type="ECO:0000256" key="2">
    <source>
        <dbReference type="ARBA" id="ARBA00022692"/>
    </source>
</evidence>
<dbReference type="PATRIC" id="fig|1121318.3.peg.2380"/>
<dbReference type="InterPro" id="IPR052561">
    <property type="entry name" value="ComplexI_Subunit1"/>
</dbReference>
<evidence type="ECO:0000313" key="7">
    <source>
        <dbReference type="Proteomes" id="UP000037043"/>
    </source>
</evidence>
<protein>
    <submittedName>
        <fullName evidence="6">Hydrogenase-4 component C</fullName>
        <ecNumber evidence="6">1.-.-.-</ecNumber>
    </submittedName>
</protein>
<evidence type="ECO:0000256" key="3">
    <source>
        <dbReference type="ARBA" id="ARBA00022989"/>
    </source>
</evidence>
<dbReference type="InterPro" id="IPR001694">
    <property type="entry name" value="NADH_UbQ_OxRdtase_su1/FPO"/>
</dbReference>
<evidence type="ECO:0000313" key="6">
    <source>
        <dbReference type="EMBL" id="KOA19260.1"/>
    </source>
</evidence>
<feature type="transmembrane region" description="Helical" evidence="5">
    <location>
        <begin position="288"/>
        <end position="309"/>
    </location>
</feature>
<evidence type="ECO:0000256" key="1">
    <source>
        <dbReference type="ARBA" id="ARBA00004141"/>
    </source>
</evidence>
<sequence length="310" mass="34586">MKYILINFIQSLALIILTPLFIGILKKFKAVLRGYKGFNIFQVYYDYHKLFKKGRVRSSYSSFITDLGPIVSLAAAITAAFMIPVIFSSGQKTFGSMFLIIFIIAIIKFFNTLIGLDCASTFGGMGSSRELFIAMLVEPIMFITIMFLYFENKSLNILHISFMNSAVSFYSIGHILAALSFFLLILTENARLPIDNPETHLELTMIHEAMILDLSGTDLAFVELASQIKLIVFSTILINLFMPFGIATTLGLTAFLKAIGFYIIKLLVILFIISIIETSMAKSRLFRVPELLSAAFSIAIAAISLNYFLG</sequence>
<accession>A0A0L6Z8G6</accession>
<proteinExistence type="predicted"/>
<name>A0A0L6Z8G6_9CLOT</name>
<feature type="transmembrane region" description="Helical" evidence="5">
    <location>
        <begin position="230"/>
        <end position="252"/>
    </location>
</feature>